<gene>
    <name evidence="1" type="ORF">DUNSADRAFT_17585</name>
</gene>
<feature type="non-terminal residue" evidence="1">
    <location>
        <position position="1"/>
    </location>
</feature>
<dbReference type="Proteomes" id="UP000815325">
    <property type="component" value="Unassembled WGS sequence"/>
</dbReference>
<proteinExistence type="predicted"/>
<reference evidence="1" key="1">
    <citation type="submission" date="2017-08" db="EMBL/GenBank/DDBJ databases">
        <authorList>
            <person name="Polle J.E."/>
            <person name="Barry K."/>
            <person name="Cushman J."/>
            <person name="Schmutz J."/>
            <person name="Tran D."/>
            <person name="Hathwaick L.T."/>
            <person name="Yim W.C."/>
            <person name="Jenkins J."/>
            <person name="Mckie-Krisberg Z.M."/>
            <person name="Prochnik S."/>
            <person name="Lindquist E."/>
            <person name="Dockter R.B."/>
            <person name="Adam C."/>
            <person name="Molina H."/>
            <person name="Bunkerborg J."/>
            <person name="Jin E."/>
            <person name="Buchheim M."/>
            <person name="Magnuson J."/>
        </authorList>
    </citation>
    <scope>NUCLEOTIDE SEQUENCE</scope>
    <source>
        <strain evidence="1">CCAP 19/18</strain>
    </source>
</reference>
<evidence type="ECO:0000313" key="2">
    <source>
        <dbReference type="Proteomes" id="UP000815325"/>
    </source>
</evidence>
<evidence type="ECO:0000313" key="1">
    <source>
        <dbReference type="EMBL" id="KAF5828456.1"/>
    </source>
</evidence>
<keyword evidence="2" id="KW-1185">Reference proteome</keyword>
<organism evidence="1 2">
    <name type="scientific">Dunaliella salina</name>
    <name type="common">Green alga</name>
    <name type="synonym">Protococcus salinus</name>
    <dbReference type="NCBI Taxonomy" id="3046"/>
    <lineage>
        <taxon>Eukaryota</taxon>
        <taxon>Viridiplantae</taxon>
        <taxon>Chlorophyta</taxon>
        <taxon>core chlorophytes</taxon>
        <taxon>Chlorophyceae</taxon>
        <taxon>CS clade</taxon>
        <taxon>Chlamydomonadales</taxon>
        <taxon>Dunaliellaceae</taxon>
        <taxon>Dunaliella</taxon>
    </lineage>
</organism>
<sequence>AQSAVRLLSMLQQQLDGWTRSTLGHPSKQLLAGTMVLVQTTNSSQLRLRCVEAVYWRDQACWLRLLGGGEASVHQL</sequence>
<protein>
    <submittedName>
        <fullName evidence="1">Uncharacterized protein</fullName>
    </submittedName>
</protein>
<name>A0ABQ7G1H5_DUNSA</name>
<dbReference type="EMBL" id="MU070301">
    <property type="protein sequence ID" value="KAF5828456.1"/>
    <property type="molecule type" value="Genomic_DNA"/>
</dbReference>
<accession>A0ABQ7G1H5</accession>
<comment type="caution">
    <text evidence="1">The sequence shown here is derived from an EMBL/GenBank/DDBJ whole genome shotgun (WGS) entry which is preliminary data.</text>
</comment>
<feature type="non-terminal residue" evidence="1">
    <location>
        <position position="76"/>
    </location>
</feature>